<proteinExistence type="predicted"/>
<gene>
    <name evidence="1" type="ORF">ABID56_002591</name>
</gene>
<evidence type="ECO:0000313" key="2">
    <source>
        <dbReference type="Proteomes" id="UP001549167"/>
    </source>
</evidence>
<reference evidence="1 2" key="1">
    <citation type="submission" date="2024-06" db="EMBL/GenBank/DDBJ databases">
        <title>Genomic Encyclopedia of Type Strains, Phase IV (KMG-IV): sequencing the most valuable type-strain genomes for metagenomic binning, comparative biology and taxonomic classification.</title>
        <authorList>
            <person name="Goeker M."/>
        </authorList>
    </citation>
    <scope>NUCLEOTIDE SEQUENCE [LARGE SCALE GENOMIC DNA]</scope>
    <source>
        <strain evidence="1 2">DSM 23520</strain>
    </source>
</reference>
<organism evidence="1 2">
    <name type="scientific">Alkalibacillus flavidus</name>
    <dbReference type="NCBI Taxonomy" id="546021"/>
    <lineage>
        <taxon>Bacteria</taxon>
        <taxon>Bacillati</taxon>
        <taxon>Bacillota</taxon>
        <taxon>Bacilli</taxon>
        <taxon>Bacillales</taxon>
        <taxon>Bacillaceae</taxon>
        <taxon>Alkalibacillus</taxon>
    </lineage>
</organism>
<sequence>MNHMNSLLLFRLKFEYFHIENEKLIGYIRFSPMYLSDFLFYTSLMHPIFHNCLSILEKLRYLVGSGAR</sequence>
<keyword evidence="2" id="KW-1185">Reference proteome</keyword>
<dbReference type="Proteomes" id="UP001549167">
    <property type="component" value="Unassembled WGS sequence"/>
</dbReference>
<evidence type="ECO:0000313" key="1">
    <source>
        <dbReference type="EMBL" id="MET3684454.1"/>
    </source>
</evidence>
<dbReference type="EMBL" id="JBEPMX010000020">
    <property type="protein sequence ID" value="MET3684454.1"/>
    <property type="molecule type" value="Genomic_DNA"/>
</dbReference>
<name>A0ABV2KXZ2_9BACI</name>
<comment type="caution">
    <text evidence="1">The sequence shown here is derived from an EMBL/GenBank/DDBJ whole genome shotgun (WGS) entry which is preliminary data.</text>
</comment>
<accession>A0ABV2KXZ2</accession>
<protein>
    <submittedName>
        <fullName evidence="1">Uncharacterized protein</fullName>
    </submittedName>
</protein>